<dbReference type="SUPFAM" id="SSF82607">
    <property type="entry name" value="YbaB-like"/>
    <property type="match status" value="1"/>
</dbReference>
<dbReference type="Gene3D" id="3.30.1310.10">
    <property type="entry name" value="Nucleoid-associated protein YbaB-like domain"/>
    <property type="match status" value="1"/>
</dbReference>
<keyword evidence="2" id="KW-1185">Reference proteome</keyword>
<sequence length="146" mass="16481">MEGFENIDVDALVNRIPQHMAALQDATERMAKVTGSAEDERRLVYAEYSAEGLRELEIRPKALRLPAEDLSQLVKQVLHEALADFQRNTAEVMNDVFGGSSGPGELLRDPEAAMERLREAEATYDRAFEDVMGEFTRIRRELEDLG</sequence>
<comment type="caution">
    <text evidence="1">The sequence shown here is derived from an EMBL/GenBank/DDBJ whole genome shotgun (WGS) entry which is preliminary data.</text>
</comment>
<keyword evidence="1" id="KW-0238">DNA-binding</keyword>
<dbReference type="AlphaFoldDB" id="A0A3A4AK50"/>
<dbReference type="EMBL" id="QZEY01000010">
    <property type="protein sequence ID" value="RJL30026.1"/>
    <property type="molecule type" value="Genomic_DNA"/>
</dbReference>
<dbReference type="OrthoDB" id="3829223at2"/>
<dbReference type="Proteomes" id="UP000265768">
    <property type="component" value="Unassembled WGS sequence"/>
</dbReference>
<dbReference type="GO" id="GO:0003677">
    <property type="term" value="F:DNA binding"/>
    <property type="evidence" value="ECO:0007669"/>
    <property type="project" value="UniProtKB-KW"/>
</dbReference>
<accession>A0A3A4AK50</accession>
<dbReference type="Pfam" id="PF02575">
    <property type="entry name" value="YbaB_DNA_bd"/>
    <property type="match status" value="1"/>
</dbReference>
<dbReference type="RefSeq" id="WP_119928804.1">
    <property type="nucleotide sequence ID" value="NZ_QZEY01000010.1"/>
</dbReference>
<evidence type="ECO:0000313" key="1">
    <source>
        <dbReference type="EMBL" id="RJL30026.1"/>
    </source>
</evidence>
<gene>
    <name evidence="1" type="ORF">D5H75_24110</name>
</gene>
<dbReference type="InterPro" id="IPR004401">
    <property type="entry name" value="YbaB/EbfC"/>
</dbReference>
<organism evidence="1 2">
    <name type="scientific">Bailinhaonella thermotolerans</name>
    <dbReference type="NCBI Taxonomy" id="1070861"/>
    <lineage>
        <taxon>Bacteria</taxon>
        <taxon>Bacillati</taxon>
        <taxon>Actinomycetota</taxon>
        <taxon>Actinomycetes</taxon>
        <taxon>Streptosporangiales</taxon>
        <taxon>Streptosporangiaceae</taxon>
        <taxon>Bailinhaonella</taxon>
    </lineage>
</organism>
<reference evidence="1 2" key="1">
    <citation type="submission" date="2018-09" db="EMBL/GenBank/DDBJ databases">
        <title>YIM 75507 draft genome.</title>
        <authorList>
            <person name="Tang S."/>
            <person name="Feng Y."/>
        </authorList>
    </citation>
    <scope>NUCLEOTIDE SEQUENCE [LARGE SCALE GENOMIC DNA]</scope>
    <source>
        <strain evidence="1 2">YIM 75507</strain>
    </source>
</reference>
<protein>
    <submittedName>
        <fullName evidence="1">YbaB/EbfC family DNA-binding protein</fullName>
    </submittedName>
</protein>
<proteinExistence type="predicted"/>
<evidence type="ECO:0000313" key="2">
    <source>
        <dbReference type="Proteomes" id="UP000265768"/>
    </source>
</evidence>
<dbReference type="InterPro" id="IPR036894">
    <property type="entry name" value="YbaB-like_sf"/>
</dbReference>
<name>A0A3A4AK50_9ACTN</name>